<gene>
    <name evidence="3" type="ORF">QYE76_009082</name>
    <name evidence="4" type="ORF">QYE76_009084</name>
    <name evidence="5" type="ORF">QYE76_009086</name>
</gene>
<dbReference type="PROSITE" id="PS50088">
    <property type="entry name" value="ANK_REPEAT"/>
    <property type="match status" value="2"/>
</dbReference>
<evidence type="ECO:0000313" key="6">
    <source>
        <dbReference type="Proteomes" id="UP001231189"/>
    </source>
</evidence>
<protein>
    <submittedName>
        <fullName evidence="3">Uncharacterized protein</fullName>
    </submittedName>
</protein>
<keyword evidence="6" id="KW-1185">Reference proteome</keyword>
<feature type="repeat" description="ANK" evidence="1">
    <location>
        <begin position="81"/>
        <end position="113"/>
    </location>
</feature>
<evidence type="ECO:0000313" key="4">
    <source>
        <dbReference type="EMBL" id="KAK1692387.1"/>
    </source>
</evidence>
<dbReference type="SMART" id="SM00248">
    <property type="entry name" value="ANK"/>
    <property type="match status" value="3"/>
</dbReference>
<dbReference type="PROSITE" id="PS50297">
    <property type="entry name" value="ANK_REP_REGION"/>
    <property type="match status" value="2"/>
</dbReference>
<dbReference type="Proteomes" id="UP001231189">
    <property type="component" value="Unassembled WGS sequence"/>
</dbReference>
<evidence type="ECO:0000313" key="3">
    <source>
        <dbReference type="EMBL" id="KAK1692385.1"/>
    </source>
</evidence>
<dbReference type="AlphaFoldDB" id="A0AAD8TUJ5"/>
<feature type="repeat" description="ANK" evidence="1">
    <location>
        <begin position="114"/>
        <end position="146"/>
    </location>
</feature>
<keyword evidence="2" id="KW-0812">Transmembrane</keyword>
<dbReference type="InterPro" id="IPR051616">
    <property type="entry name" value="Cul2-RING_E3_ligase_SR"/>
</dbReference>
<evidence type="ECO:0000256" key="1">
    <source>
        <dbReference type="PROSITE-ProRule" id="PRU00023"/>
    </source>
</evidence>
<feature type="transmembrane region" description="Helical" evidence="2">
    <location>
        <begin position="155"/>
        <end position="177"/>
    </location>
</feature>
<dbReference type="PANTHER" id="PTHR46224:SF1">
    <property type="entry name" value="OS12G0634900 PROTEIN"/>
    <property type="match status" value="1"/>
</dbReference>
<dbReference type="PANTHER" id="PTHR46224">
    <property type="entry name" value="ANKYRIN REPEAT FAMILY PROTEIN"/>
    <property type="match status" value="1"/>
</dbReference>
<dbReference type="InterPro" id="IPR036770">
    <property type="entry name" value="Ankyrin_rpt-contain_sf"/>
</dbReference>
<dbReference type="EMBL" id="JAUUTY010000001">
    <property type="protein sequence ID" value="KAK1692389.1"/>
    <property type="molecule type" value="Genomic_DNA"/>
</dbReference>
<sequence>MAMDLLDTPLPNLLEELLGEEIARRLDTNGRRGVGATVAATTYRGMNALHAAVGGLGRLAVCRYLVDDVGMDVNMWDTSPSKKTPLEHAVSGGNLSAVRFLLDHGADLHQENEQGATVLKLAATKGKCEIVKLLFSRGADVQGKSFVGAPRRCTLLIPFSYLLTLHGMCYIYFTLYLKLVVSM</sequence>
<organism evidence="3 6">
    <name type="scientific">Lolium multiflorum</name>
    <name type="common">Italian ryegrass</name>
    <name type="synonym">Lolium perenne subsp. multiflorum</name>
    <dbReference type="NCBI Taxonomy" id="4521"/>
    <lineage>
        <taxon>Eukaryota</taxon>
        <taxon>Viridiplantae</taxon>
        <taxon>Streptophyta</taxon>
        <taxon>Embryophyta</taxon>
        <taxon>Tracheophyta</taxon>
        <taxon>Spermatophyta</taxon>
        <taxon>Magnoliopsida</taxon>
        <taxon>Liliopsida</taxon>
        <taxon>Poales</taxon>
        <taxon>Poaceae</taxon>
        <taxon>BOP clade</taxon>
        <taxon>Pooideae</taxon>
        <taxon>Poodae</taxon>
        <taxon>Poeae</taxon>
        <taxon>Poeae Chloroplast Group 2 (Poeae type)</taxon>
        <taxon>Loliodinae</taxon>
        <taxon>Loliinae</taxon>
        <taxon>Lolium</taxon>
    </lineage>
</organism>
<dbReference type="Pfam" id="PF12796">
    <property type="entry name" value="Ank_2"/>
    <property type="match status" value="1"/>
</dbReference>
<dbReference type="EMBL" id="JAUUTY010000001">
    <property type="protein sequence ID" value="KAK1692387.1"/>
    <property type="molecule type" value="Genomic_DNA"/>
</dbReference>
<comment type="caution">
    <text evidence="3">The sequence shown here is derived from an EMBL/GenBank/DDBJ whole genome shotgun (WGS) entry which is preliminary data.</text>
</comment>
<accession>A0AAD8TUJ5</accession>
<dbReference type="SUPFAM" id="SSF48403">
    <property type="entry name" value="Ankyrin repeat"/>
    <property type="match status" value="1"/>
</dbReference>
<keyword evidence="2" id="KW-1133">Transmembrane helix</keyword>
<evidence type="ECO:0000256" key="2">
    <source>
        <dbReference type="SAM" id="Phobius"/>
    </source>
</evidence>
<evidence type="ECO:0000313" key="5">
    <source>
        <dbReference type="EMBL" id="KAK1692389.1"/>
    </source>
</evidence>
<keyword evidence="1" id="KW-0040">ANK repeat</keyword>
<name>A0AAD8TUJ5_LOLMU</name>
<dbReference type="Pfam" id="PF00023">
    <property type="entry name" value="Ank"/>
    <property type="match status" value="1"/>
</dbReference>
<dbReference type="Gene3D" id="1.25.40.20">
    <property type="entry name" value="Ankyrin repeat-containing domain"/>
    <property type="match status" value="1"/>
</dbReference>
<dbReference type="EMBL" id="JAUUTY010000001">
    <property type="protein sequence ID" value="KAK1692385.1"/>
    <property type="molecule type" value="Genomic_DNA"/>
</dbReference>
<keyword evidence="2" id="KW-0472">Membrane</keyword>
<reference evidence="3" key="1">
    <citation type="submission" date="2023-07" db="EMBL/GenBank/DDBJ databases">
        <title>A chromosome-level genome assembly of Lolium multiflorum.</title>
        <authorList>
            <person name="Chen Y."/>
            <person name="Copetti D."/>
            <person name="Kolliker R."/>
            <person name="Studer B."/>
        </authorList>
    </citation>
    <scope>NUCLEOTIDE SEQUENCE</scope>
    <source>
        <strain evidence="3">02402/16</strain>
        <tissue evidence="3">Leaf</tissue>
    </source>
</reference>
<proteinExistence type="predicted"/>
<dbReference type="InterPro" id="IPR002110">
    <property type="entry name" value="Ankyrin_rpt"/>
</dbReference>